<keyword evidence="3" id="KW-1185">Reference proteome</keyword>
<dbReference type="AlphaFoldDB" id="A0A5C3NS00"/>
<proteinExistence type="predicted"/>
<name>A0A5C3NS00_9APHY</name>
<sequence>MSYAKAVLWMRAKIRRMVLKRLRLITADEDAIMSWSSFDRRVTQRYGVLIDGWPFELVPFKDLSKSTSSLSVLDTLWLRWKVGQTFFRKATLEEMCALEASGAFAKPKRARRSDFCVVRGQHRNPDTRSKRVRQKTIKCPATVPDSADD</sequence>
<gene>
    <name evidence="2" type="ORF">K466DRAFT_505404</name>
</gene>
<evidence type="ECO:0000313" key="2">
    <source>
        <dbReference type="EMBL" id="TFK79519.1"/>
    </source>
</evidence>
<feature type="region of interest" description="Disordered" evidence="1">
    <location>
        <begin position="125"/>
        <end position="149"/>
    </location>
</feature>
<protein>
    <submittedName>
        <fullName evidence="2">Uncharacterized protein</fullName>
    </submittedName>
</protein>
<dbReference type="InParanoid" id="A0A5C3NS00"/>
<reference evidence="2 3" key="1">
    <citation type="journal article" date="2019" name="Nat. Ecol. Evol.">
        <title>Megaphylogeny resolves global patterns of mushroom evolution.</title>
        <authorList>
            <person name="Varga T."/>
            <person name="Krizsan K."/>
            <person name="Foldi C."/>
            <person name="Dima B."/>
            <person name="Sanchez-Garcia M."/>
            <person name="Sanchez-Ramirez S."/>
            <person name="Szollosi G.J."/>
            <person name="Szarkandi J.G."/>
            <person name="Papp V."/>
            <person name="Albert L."/>
            <person name="Andreopoulos W."/>
            <person name="Angelini C."/>
            <person name="Antonin V."/>
            <person name="Barry K.W."/>
            <person name="Bougher N.L."/>
            <person name="Buchanan P."/>
            <person name="Buyck B."/>
            <person name="Bense V."/>
            <person name="Catcheside P."/>
            <person name="Chovatia M."/>
            <person name="Cooper J."/>
            <person name="Damon W."/>
            <person name="Desjardin D."/>
            <person name="Finy P."/>
            <person name="Geml J."/>
            <person name="Haridas S."/>
            <person name="Hughes K."/>
            <person name="Justo A."/>
            <person name="Karasinski D."/>
            <person name="Kautmanova I."/>
            <person name="Kiss B."/>
            <person name="Kocsube S."/>
            <person name="Kotiranta H."/>
            <person name="LaButti K.M."/>
            <person name="Lechner B.E."/>
            <person name="Liimatainen K."/>
            <person name="Lipzen A."/>
            <person name="Lukacs Z."/>
            <person name="Mihaltcheva S."/>
            <person name="Morgado L.N."/>
            <person name="Niskanen T."/>
            <person name="Noordeloos M.E."/>
            <person name="Ohm R.A."/>
            <person name="Ortiz-Santana B."/>
            <person name="Ovrebo C."/>
            <person name="Racz N."/>
            <person name="Riley R."/>
            <person name="Savchenko A."/>
            <person name="Shiryaev A."/>
            <person name="Soop K."/>
            <person name="Spirin V."/>
            <person name="Szebenyi C."/>
            <person name="Tomsovsky M."/>
            <person name="Tulloss R.E."/>
            <person name="Uehling J."/>
            <person name="Grigoriev I.V."/>
            <person name="Vagvolgyi C."/>
            <person name="Papp T."/>
            <person name="Martin F.M."/>
            <person name="Miettinen O."/>
            <person name="Hibbett D.S."/>
            <person name="Nagy L.G."/>
        </authorList>
    </citation>
    <scope>NUCLEOTIDE SEQUENCE [LARGE SCALE GENOMIC DNA]</scope>
    <source>
        <strain evidence="2 3">HHB13444</strain>
    </source>
</reference>
<dbReference type="STRING" id="1314778.A0A5C3NS00"/>
<dbReference type="Proteomes" id="UP000308197">
    <property type="component" value="Unassembled WGS sequence"/>
</dbReference>
<dbReference type="EMBL" id="ML212009">
    <property type="protein sequence ID" value="TFK79519.1"/>
    <property type="molecule type" value="Genomic_DNA"/>
</dbReference>
<accession>A0A5C3NS00</accession>
<evidence type="ECO:0000313" key="3">
    <source>
        <dbReference type="Proteomes" id="UP000308197"/>
    </source>
</evidence>
<organism evidence="2 3">
    <name type="scientific">Polyporus arcularius HHB13444</name>
    <dbReference type="NCBI Taxonomy" id="1314778"/>
    <lineage>
        <taxon>Eukaryota</taxon>
        <taxon>Fungi</taxon>
        <taxon>Dikarya</taxon>
        <taxon>Basidiomycota</taxon>
        <taxon>Agaricomycotina</taxon>
        <taxon>Agaricomycetes</taxon>
        <taxon>Polyporales</taxon>
        <taxon>Polyporaceae</taxon>
        <taxon>Polyporus</taxon>
    </lineage>
</organism>
<evidence type="ECO:0000256" key="1">
    <source>
        <dbReference type="SAM" id="MobiDB-lite"/>
    </source>
</evidence>